<dbReference type="InterPro" id="IPR022385">
    <property type="entry name" value="Rhs_assc_core"/>
</dbReference>
<dbReference type="Gene3D" id="2.180.10.10">
    <property type="entry name" value="RHS repeat-associated core"/>
    <property type="match status" value="1"/>
</dbReference>
<protein>
    <submittedName>
        <fullName evidence="3">RHS repeat-associated core domain-containing protein</fullName>
    </submittedName>
</protein>
<evidence type="ECO:0000256" key="1">
    <source>
        <dbReference type="ARBA" id="ARBA00022737"/>
    </source>
</evidence>
<evidence type="ECO:0000313" key="3">
    <source>
        <dbReference type="EMBL" id="TKJ05668.1"/>
    </source>
</evidence>
<dbReference type="AlphaFoldDB" id="A0A9X9ACC3"/>
<dbReference type="PANTHER" id="PTHR32305:SF17">
    <property type="entry name" value="TRNA NUCLEASE WAPA"/>
    <property type="match status" value="1"/>
</dbReference>
<proteinExistence type="predicted"/>
<keyword evidence="1" id="KW-0677">Repeat</keyword>
<organism evidence="3 4">
    <name type="scientific">Bacillus cereus</name>
    <dbReference type="NCBI Taxonomy" id="1396"/>
    <lineage>
        <taxon>Bacteria</taxon>
        <taxon>Bacillati</taxon>
        <taxon>Bacillota</taxon>
        <taxon>Bacilli</taxon>
        <taxon>Bacillales</taxon>
        <taxon>Bacillaceae</taxon>
        <taxon>Bacillus</taxon>
        <taxon>Bacillus cereus group</taxon>
    </lineage>
</organism>
<feature type="domain" description="Teneurin-like YD-shell" evidence="2">
    <location>
        <begin position="2"/>
        <end position="84"/>
    </location>
</feature>
<dbReference type="Pfam" id="PF25023">
    <property type="entry name" value="TEN_YD-shell"/>
    <property type="match status" value="1"/>
</dbReference>
<comment type="caution">
    <text evidence="3">The sequence shown here is derived from an EMBL/GenBank/DDBJ whole genome shotgun (WGS) entry which is preliminary data.</text>
</comment>
<feature type="non-terminal residue" evidence="3">
    <location>
        <position position="1"/>
    </location>
</feature>
<dbReference type="Proteomes" id="UP000308444">
    <property type="component" value="Unassembled WGS sequence"/>
</dbReference>
<dbReference type="InterPro" id="IPR050708">
    <property type="entry name" value="T6SS_VgrG/RHS"/>
</dbReference>
<accession>A0A9X9ACC3</accession>
<gene>
    <name evidence="3" type="ORF">FC695_08265</name>
</gene>
<evidence type="ECO:0000313" key="4">
    <source>
        <dbReference type="Proteomes" id="UP000308444"/>
    </source>
</evidence>
<evidence type="ECO:0000259" key="2">
    <source>
        <dbReference type="Pfam" id="PF25023"/>
    </source>
</evidence>
<dbReference type="PANTHER" id="PTHR32305">
    <property type="match status" value="1"/>
</dbReference>
<dbReference type="NCBIfam" id="TIGR03696">
    <property type="entry name" value="Rhs_assc_core"/>
    <property type="match status" value="1"/>
</dbReference>
<dbReference type="EMBL" id="SZOH01000457">
    <property type="protein sequence ID" value="TKJ05668.1"/>
    <property type="molecule type" value="Genomic_DNA"/>
</dbReference>
<reference evidence="3 4" key="1">
    <citation type="journal article" date="2019" name="Environ. Microbiol.">
        <title>An active ?-lactamase is a part of an orchestrated cell wall stress resistance network of Bacillus subtilis and related rhizosphere species.</title>
        <authorList>
            <person name="Bucher T."/>
            <person name="Keren-Paz A."/>
            <person name="Hausser J."/>
            <person name="Olender T."/>
            <person name="Cytryn E."/>
            <person name="Kolodkin-Gal I."/>
        </authorList>
    </citation>
    <scope>NUCLEOTIDE SEQUENCE [LARGE SCALE GENOMIC DNA]</scope>
    <source>
        <strain evidence="3 4">I32</strain>
    </source>
</reference>
<name>A0A9X9ACC3_BACCE</name>
<dbReference type="InterPro" id="IPR056823">
    <property type="entry name" value="TEN-like_YD-shell"/>
</dbReference>
<sequence>REVVATYEYDAWGNVVKSETKGIAADNPFGYAGYMYDKEIGMYYLIARYYNLEHGVFLSIDPEPGDEDDPVTQNGYTYVDNNPVMLIDPDGNIPVAPLVVAGARMAAPHVARYAAKKLGKKGGHYI</sequence>